<evidence type="ECO:0000313" key="2">
    <source>
        <dbReference type="Proteomes" id="UP001525890"/>
    </source>
</evidence>
<name>A0ABT2N0D1_9CYAN</name>
<evidence type="ECO:0000313" key="1">
    <source>
        <dbReference type="EMBL" id="MCT7970368.1"/>
    </source>
</evidence>
<proteinExistence type="predicted"/>
<comment type="caution">
    <text evidence="1">The sequence shown here is derived from an EMBL/GenBank/DDBJ whole genome shotgun (WGS) entry which is preliminary data.</text>
</comment>
<protein>
    <submittedName>
        <fullName evidence="1">Uncharacterized protein</fullName>
    </submittedName>
</protein>
<dbReference type="Proteomes" id="UP001525890">
    <property type="component" value="Unassembled WGS sequence"/>
</dbReference>
<accession>A0ABT2N0D1</accession>
<dbReference type="EMBL" id="JAMXFF010000094">
    <property type="protein sequence ID" value="MCT7970368.1"/>
    <property type="molecule type" value="Genomic_DNA"/>
</dbReference>
<dbReference type="RefSeq" id="WP_368009783.1">
    <property type="nucleotide sequence ID" value="NZ_JAMXFF010000094.1"/>
</dbReference>
<keyword evidence="2" id="KW-1185">Reference proteome</keyword>
<organism evidence="1 2">
    <name type="scientific">Laspinema palackyanum D2a</name>
    <dbReference type="NCBI Taxonomy" id="2953684"/>
    <lineage>
        <taxon>Bacteria</taxon>
        <taxon>Bacillati</taxon>
        <taxon>Cyanobacteriota</taxon>
        <taxon>Cyanophyceae</taxon>
        <taxon>Oscillatoriophycideae</taxon>
        <taxon>Oscillatoriales</taxon>
        <taxon>Laspinemataceae</taxon>
        <taxon>Laspinema</taxon>
        <taxon>Laspinema palackyanum</taxon>
    </lineage>
</organism>
<sequence length="81" mass="8980">MDYLRTLGATNPKFSLGDRIIATSNDPDAGVTHTLEATISGMVWDDDRWDYALKFDGYRGADFGWGEHELIPLDVYAAIVA</sequence>
<reference evidence="1 2" key="1">
    <citation type="journal article" date="2022" name="Front. Microbiol.">
        <title>High genomic differentiation and limited gene flow indicate recent cryptic speciation within the genus Laspinema (cyanobacteria).</title>
        <authorList>
            <person name="Stanojkovic A."/>
            <person name="Skoupy S."/>
            <person name="Skaloud P."/>
            <person name="Dvorak P."/>
        </authorList>
    </citation>
    <scope>NUCLEOTIDE SEQUENCE [LARGE SCALE GENOMIC DNA]</scope>
    <source>
        <strain evidence="1 2">D2a</strain>
    </source>
</reference>
<gene>
    <name evidence="1" type="ORF">NG799_29060</name>
</gene>